<evidence type="ECO:0000256" key="2">
    <source>
        <dbReference type="ARBA" id="ARBA00009881"/>
    </source>
</evidence>
<keyword evidence="4" id="KW-0285">Flavoprotein</keyword>
<dbReference type="GO" id="GO:0018580">
    <property type="term" value="F:nitronate monooxygenase activity"/>
    <property type="evidence" value="ECO:0007669"/>
    <property type="project" value="InterPro"/>
</dbReference>
<proteinExistence type="inferred from homology"/>
<dbReference type="AlphaFoldDB" id="A0AAV2WKB2"/>
<dbReference type="InterPro" id="IPR013785">
    <property type="entry name" value="Aldolase_TIM"/>
</dbReference>
<evidence type="ECO:0000256" key="5">
    <source>
        <dbReference type="ARBA" id="ARBA00022643"/>
    </source>
</evidence>
<keyword evidence="7" id="KW-0503">Monooxygenase</keyword>
<dbReference type="CDD" id="cd04730">
    <property type="entry name" value="NPD_like"/>
    <property type="match status" value="1"/>
</dbReference>
<gene>
    <name evidence="10" type="ORF">BN1047_02279</name>
</gene>
<sequence>MTARTKAARDLLGLDIPLIAAPMAGGATTAQMVIAAADAGGMGFLAAGYKTPQVLLTEIATVRKASIPFGVNIFAPNPVPIDAASYRQYAHLVQEVAYRFELELPSDPIEDDDAFGAKIDLLLTDPVPVVSFTFGLPGGDVIARLKKAGTIVVQTVTNTVEATAAAEAGADLVVAQAGAAGGHSGTFTPDRPLAGVAVNDLVAEVSATVNIPVIAAGGLASAEAVSEVLGFGAVAAAVGTVLLRADESAASPTHKAALIDPARNETVLTRAFTGRPARGLRNAFIDRFEAGAPLGYPAIHHLTSPLRKAAAAAGVDDLVHLWAGTGYRRVRDESTATILAGLARNG</sequence>
<evidence type="ECO:0000256" key="8">
    <source>
        <dbReference type="ARBA" id="ARBA00031155"/>
    </source>
</evidence>
<evidence type="ECO:0000256" key="3">
    <source>
        <dbReference type="ARBA" id="ARBA00022575"/>
    </source>
</evidence>
<evidence type="ECO:0000256" key="6">
    <source>
        <dbReference type="ARBA" id="ARBA00023002"/>
    </source>
</evidence>
<comment type="catalytic activity">
    <reaction evidence="9">
        <text>3 propionate 3-nitronate + 3 O2 + H2O = 3 3-oxopropanoate + 2 nitrate + nitrite + H2O2 + 3 H(+)</text>
        <dbReference type="Rhea" id="RHEA:57332"/>
        <dbReference type="ChEBI" id="CHEBI:15377"/>
        <dbReference type="ChEBI" id="CHEBI:15378"/>
        <dbReference type="ChEBI" id="CHEBI:15379"/>
        <dbReference type="ChEBI" id="CHEBI:16240"/>
        <dbReference type="ChEBI" id="CHEBI:16301"/>
        <dbReference type="ChEBI" id="CHEBI:17632"/>
        <dbReference type="ChEBI" id="CHEBI:33190"/>
        <dbReference type="ChEBI" id="CHEBI:136067"/>
    </reaction>
</comment>
<evidence type="ECO:0000256" key="7">
    <source>
        <dbReference type="ARBA" id="ARBA00023033"/>
    </source>
</evidence>
<organism evidence="10 11">
    <name type="scientific">Mycolicibacterium neoaurum</name>
    <name type="common">Mycobacterium neoaurum</name>
    <dbReference type="NCBI Taxonomy" id="1795"/>
    <lineage>
        <taxon>Bacteria</taxon>
        <taxon>Bacillati</taxon>
        <taxon>Actinomycetota</taxon>
        <taxon>Actinomycetes</taxon>
        <taxon>Mycobacteriales</taxon>
        <taxon>Mycobacteriaceae</taxon>
        <taxon>Mycolicibacterium</taxon>
    </lineage>
</organism>
<protein>
    <recommendedName>
        <fullName evidence="8">Propionate 3-nitronate monooxygenase</fullName>
    </recommendedName>
</protein>
<accession>A0AAV2WKB2</accession>
<dbReference type="EMBL" id="LK021338">
    <property type="protein sequence ID" value="CDQ44401.1"/>
    <property type="molecule type" value="Genomic_DNA"/>
</dbReference>
<dbReference type="PANTHER" id="PTHR42747">
    <property type="entry name" value="NITRONATE MONOOXYGENASE-RELATED"/>
    <property type="match status" value="1"/>
</dbReference>
<evidence type="ECO:0000313" key="10">
    <source>
        <dbReference type="EMBL" id="CDQ44401.1"/>
    </source>
</evidence>
<dbReference type="GO" id="GO:0009636">
    <property type="term" value="P:response to toxic substance"/>
    <property type="evidence" value="ECO:0007669"/>
    <property type="project" value="UniProtKB-KW"/>
</dbReference>
<keyword evidence="3" id="KW-0216">Detoxification</keyword>
<keyword evidence="6" id="KW-0560">Oxidoreductase</keyword>
<evidence type="ECO:0000256" key="1">
    <source>
        <dbReference type="ARBA" id="ARBA00001917"/>
    </source>
</evidence>
<reference evidence="10" key="1">
    <citation type="submission" date="2014-05" db="EMBL/GenBank/DDBJ databases">
        <authorList>
            <person name="Urmite Genomes"/>
        </authorList>
    </citation>
    <scope>NUCLEOTIDE SEQUENCE</scope>
    <source>
        <strain evidence="10">DSM 44074</strain>
    </source>
</reference>
<dbReference type="Proteomes" id="UP000028864">
    <property type="component" value="Unassembled WGS sequence"/>
</dbReference>
<dbReference type="Gene3D" id="3.20.20.70">
    <property type="entry name" value="Aldolase class I"/>
    <property type="match status" value="1"/>
</dbReference>
<comment type="similarity">
    <text evidence="2">Belongs to the nitronate monooxygenase family. NMO class I subfamily.</text>
</comment>
<comment type="cofactor">
    <cofactor evidence="1">
        <name>FMN</name>
        <dbReference type="ChEBI" id="CHEBI:58210"/>
    </cofactor>
</comment>
<reference evidence="10" key="2">
    <citation type="submission" date="2015-09" db="EMBL/GenBank/DDBJ databases">
        <title>Draft genome sequence of Mycobacterium neoaurum DSM 44074.</title>
        <authorList>
            <person name="Croce O."/>
            <person name="Robert C."/>
            <person name="Raoult D."/>
            <person name="Drancourt M."/>
        </authorList>
    </citation>
    <scope>NUCLEOTIDE SEQUENCE</scope>
    <source>
        <strain evidence="10">DSM 44074</strain>
    </source>
</reference>
<evidence type="ECO:0000313" key="11">
    <source>
        <dbReference type="Proteomes" id="UP000028864"/>
    </source>
</evidence>
<name>A0AAV2WKB2_MYCNE</name>
<evidence type="ECO:0000256" key="4">
    <source>
        <dbReference type="ARBA" id="ARBA00022630"/>
    </source>
</evidence>
<dbReference type="Pfam" id="PF03060">
    <property type="entry name" value="NMO"/>
    <property type="match status" value="1"/>
</dbReference>
<evidence type="ECO:0000256" key="9">
    <source>
        <dbReference type="ARBA" id="ARBA00049401"/>
    </source>
</evidence>
<keyword evidence="5" id="KW-0288">FMN</keyword>
<dbReference type="SUPFAM" id="SSF51412">
    <property type="entry name" value="Inosine monophosphate dehydrogenase (IMPDH)"/>
    <property type="match status" value="1"/>
</dbReference>
<dbReference type="InterPro" id="IPR004136">
    <property type="entry name" value="NMO"/>
</dbReference>
<dbReference type="PANTHER" id="PTHR42747:SF3">
    <property type="entry name" value="NITRONATE MONOOXYGENASE-RELATED"/>
    <property type="match status" value="1"/>
</dbReference>